<dbReference type="InterPro" id="IPR045159">
    <property type="entry name" value="DCAF7-like"/>
</dbReference>
<reference evidence="3 4" key="1">
    <citation type="journal article" date="2019" name="PLoS Negl. Trop. Dis.">
        <title>Whole genome sequencing of Entamoeba nuttalli reveals mammalian host-related molecular signatures and a novel octapeptide-repeat surface protein.</title>
        <authorList>
            <person name="Tanaka M."/>
            <person name="Makiuchi T."/>
            <person name="Komiyama T."/>
            <person name="Shiina T."/>
            <person name="Osaki K."/>
            <person name="Tachibana H."/>
        </authorList>
    </citation>
    <scope>NUCLEOTIDE SEQUENCE [LARGE SCALE GENOMIC DNA]</scope>
    <source>
        <strain evidence="3 4">P19-061405</strain>
    </source>
</reference>
<dbReference type="InterPro" id="IPR001680">
    <property type="entry name" value="WD40_rpt"/>
</dbReference>
<keyword evidence="1" id="KW-0853">WD repeat</keyword>
<name>A0ABQ0D8R0_9EUKA</name>
<dbReference type="Proteomes" id="UP001628156">
    <property type="component" value="Unassembled WGS sequence"/>
</dbReference>
<proteinExistence type="predicted"/>
<dbReference type="InterPro" id="IPR036322">
    <property type="entry name" value="WD40_repeat_dom_sf"/>
</dbReference>
<keyword evidence="2" id="KW-0677">Repeat</keyword>
<gene>
    <name evidence="3" type="ORF">ENUP19_0018G0073</name>
</gene>
<dbReference type="EMBL" id="BAAFRS010000018">
    <property type="protein sequence ID" value="GAB1219236.1"/>
    <property type="molecule type" value="Genomic_DNA"/>
</dbReference>
<evidence type="ECO:0000313" key="3">
    <source>
        <dbReference type="EMBL" id="GAB1219236.1"/>
    </source>
</evidence>
<organism evidence="3 4">
    <name type="scientific">Entamoeba nuttalli</name>
    <dbReference type="NCBI Taxonomy" id="412467"/>
    <lineage>
        <taxon>Eukaryota</taxon>
        <taxon>Amoebozoa</taxon>
        <taxon>Evosea</taxon>
        <taxon>Archamoebae</taxon>
        <taxon>Mastigamoebida</taxon>
        <taxon>Entamoebidae</taxon>
        <taxon>Entamoeba</taxon>
    </lineage>
</organism>
<dbReference type="SMART" id="SM00320">
    <property type="entry name" value="WD40"/>
    <property type="match status" value="3"/>
</dbReference>
<dbReference type="Gene3D" id="2.130.10.10">
    <property type="entry name" value="YVTN repeat-like/Quinoprotein amine dehydrogenase"/>
    <property type="match status" value="1"/>
</dbReference>
<dbReference type="SUPFAM" id="SSF50978">
    <property type="entry name" value="WD40 repeat-like"/>
    <property type="match status" value="1"/>
</dbReference>
<dbReference type="PANTHER" id="PTHR19919">
    <property type="entry name" value="WD REPEAT CONTAINING PROTEIN"/>
    <property type="match status" value="1"/>
</dbReference>
<evidence type="ECO:0000256" key="2">
    <source>
        <dbReference type="ARBA" id="ARBA00022737"/>
    </source>
</evidence>
<accession>A0ABQ0D8R0</accession>
<keyword evidence="4" id="KW-1185">Reference proteome</keyword>
<dbReference type="InterPro" id="IPR015943">
    <property type="entry name" value="WD40/YVTN_repeat-like_dom_sf"/>
</dbReference>
<evidence type="ECO:0000313" key="4">
    <source>
        <dbReference type="Proteomes" id="UP001628156"/>
    </source>
</evidence>
<comment type="caution">
    <text evidence="3">The sequence shown here is derived from an EMBL/GenBank/DDBJ whole genome shotgun (WGS) entry which is preliminary data.</text>
</comment>
<evidence type="ECO:0000256" key="1">
    <source>
        <dbReference type="ARBA" id="ARBA00022574"/>
    </source>
</evidence>
<protein>
    <submittedName>
        <fullName evidence="3">Uncharacterized protein</fullName>
    </submittedName>
</protein>
<sequence length="329" mass="37133">MQPKKNYFILQANDPTINVSWVNSNVHPFRSVYSTFSDCSRSYLHLVGYEEVTDSIKEITSCPTTSLPFPPTSIKFIPKSNPINDMIITSGDSLRLFCVPQSNDIFQLSVIDVSYSAYPSCGFDWCRVNTDLVCAWYLNNTCCVWSIESSQIIASFSNHITQQILDMKYSPSSPDLFITSCANGLIQITDIRSSSNFQLFPQGNQKLDLLQVSWNTIDPTKIATFNSLGNQLFIMDIRQPTKLYNRLQLDTTNITCIDWSPTSSSDICLGTFKSILIWSQNSKLNKQCCCNNLLETETKSEVNDVCWSKSNSNWIAASIGSSIHFLHVY</sequence>